<keyword evidence="1" id="KW-0812">Transmembrane</keyword>
<keyword evidence="1" id="KW-1133">Transmembrane helix</keyword>
<accession>A0A6L7GNM9</accession>
<name>A0A6L7GNM9_9ACTN</name>
<keyword evidence="1" id="KW-0472">Membrane</keyword>
<feature type="transmembrane region" description="Helical" evidence="1">
    <location>
        <begin position="53"/>
        <end position="72"/>
    </location>
</feature>
<feature type="transmembrane region" description="Helical" evidence="1">
    <location>
        <begin position="12"/>
        <end position="33"/>
    </location>
</feature>
<dbReference type="AlphaFoldDB" id="A0A6L7GNM9"/>
<reference evidence="2 3" key="1">
    <citation type="submission" date="2019-11" db="EMBL/GenBank/DDBJ databases">
        <title>Gordonia sp. nov., a novel actinobacterium isolated from mangrove soil in Hainan.</title>
        <authorList>
            <person name="Huang X."/>
            <person name="Xie Y."/>
            <person name="Chu X."/>
            <person name="Xiao K."/>
        </authorList>
    </citation>
    <scope>NUCLEOTIDE SEQUENCE [LARGE SCALE GENOMIC DNA]</scope>
    <source>
        <strain evidence="2 3">HNM0687</strain>
    </source>
</reference>
<dbReference type="Proteomes" id="UP000475545">
    <property type="component" value="Unassembled WGS sequence"/>
</dbReference>
<keyword evidence="3" id="KW-1185">Reference proteome</keyword>
<protein>
    <submittedName>
        <fullName evidence="2">DUF4235 domain-containing protein</fullName>
    </submittedName>
</protein>
<dbReference type="Pfam" id="PF14019">
    <property type="entry name" value="DUF4235"/>
    <property type="match status" value="1"/>
</dbReference>
<dbReference type="RefSeq" id="WP_160900313.1">
    <property type="nucleotide sequence ID" value="NZ_CP102850.1"/>
</dbReference>
<evidence type="ECO:0000313" key="2">
    <source>
        <dbReference type="EMBL" id="MXP20138.1"/>
    </source>
</evidence>
<evidence type="ECO:0000256" key="1">
    <source>
        <dbReference type="SAM" id="Phobius"/>
    </source>
</evidence>
<dbReference type="EMBL" id="WMBR01000001">
    <property type="protein sequence ID" value="MXP20138.1"/>
    <property type="molecule type" value="Genomic_DNA"/>
</dbReference>
<evidence type="ECO:0000313" key="3">
    <source>
        <dbReference type="Proteomes" id="UP000475545"/>
    </source>
</evidence>
<gene>
    <name evidence="2" type="ORF">GIY30_01975</name>
</gene>
<comment type="caution">
    <text evidence="2">The sequence shown here is derived from an EMBL/GenBank/DDBJ whole genome shotgun (WGS) entry which is preliminary data.</text>
</comment>
<dbReference type="InterPro" id="IPR025329">
    <property type="entry name" value="DUF4235"/>
</dbReference>
<proteinExistence type="predicted"/>
<sequence>MSNVSKTLYKPLALGISILGGMAAGAVFNKVWAQFSDEPDAPNPKDLQRSTREVLAAAALQGLIYGVVKAAIDRAGARGYKAVTHETPE</sequence>
<organism evidence="2 3">
    <name type="scientific">Gordonia mangrovi</name>
    <dbReference type="NCBI Taxonomy" id="2665643"/>
    <lineage>
        <taxon>Bacteria</taxon>
        <taxon>Bacillati</taxon>
        <taxon>Actinomycetota</taxon>
        <taxon>Actinomycetes</taxon>
        <taxon>Mycobacteriales</taxon>
        <taxon>Gordoniaceae</taxon>
        <taxon>Gordonia</taxon>
    </lineage>
</organism>